<gene>
    <name evidence="1" type="ordered locus">ambt_05410</name>
</gene>
<dbReference type="AlphaFoldDB" id="F5Z444"/>
<organism evidence="1 2">
    <name type="scientific">Alteromonas naphthalenivorans</name>
    <dbReference type="NCBI Taxonomy" id="715451"/>
    <lineage>
        <taxon>Bacteria</taxon>
        <taxon>Pseudomonadati</taxon>
        <taxon>Pseudomonadota</taxon>
        <taxon>Gammaproteobacteria</taxon>
        <taxon>Alteromonadales</taxon>
        <taxon>Alteromonadaceae</taxon>
        <taxon>Alteromonas/Salinimonas group</taxon>
        <taxon>Alteromonas</taxon>
    </lineage>
</organism>
<dbReference type="KEGG" id="alt:ambt_05410"/>
<sequence length="119" mass="13679">MLFKLSPDSPRFKVFDLLNAELLFFLEHAASADEFDRTLFTEGAVGDACWENARENYPRAQSALTRDKFEFLFDSINAAGEDIKTRLYDAVYSNQSFSVFFDNPVRDILDFLPPECFAK</sequence>
<proteinExistence type="predicted"/>
<dbReference type="EMBL" id="CP002339">
    <property type="protein sequence ID" value="AEF02626.1"/>
    <property type="molecule type" value="Genomic_DNA"/>
</dbReference>
<dbReference type="HOGENOM" id="CLU_2056418_0_0_6"/>
<evidence type="ECO:0000313" key="2">
    <source>
        <dbReference type="Proteomes" id="UP000000683"/>
    </source>
</evidence>
<name>F5Z444_ALTNA</name>
<reference evidence="1 2" key="1">
    <citation type="journal article" date="2011" name="J. Bacteriol.">
        <title>Complete genome sequence of the polycyclic aromatic hydrocarbon-degrading bacterium Alteromonas sp. strain SN2.</title>
        <authorList>
            <person name="Jin H.M."/>
            <person name="Jeong H."/>
            <person name="Moon E.J."/>
            <person name="Math R.K."/>
            <person name="Lee K."/>
            <person name="Kim H.J."/>
            <person name="Jeon C.O."/>
            <person name="Oh T.K."/>
            <person name="Kim J.F."/>
        </authorList>
    </citation>
    <scope>NUCLEOTIDE SEQUENCE [LARGE SCALE GENOMIC DNA]</scope>
    <source>
        <strain evidence="2">JCM 17741 / KACC 18427 / KCTC 11700BP / SN2</strain>
    </source>
</reference>
<keyword evidence="2" id="KW-1185">Reference proteome</keyword>
<accession>F5Z444</accession>
<evidence type="ECO:0000313" key="1">
    <source>
        <dbReference type="EMBL" id="AEF02626.1"/>
    </source>
</evidence>
<dbReference type="RefSeq" id="WP_013783566.1">
    <property type="nucleotide sequence ID" value="NC_015554.1"/>
</dbReference>
<dbReference type="Proteomes" id="UP000000683">
    <property type="component" value="Chromosome"/>
</dbReference>
<protein>
    <submittedName>
        <fullName evidence="1">Uncharacterized protein</fullName>
    </submittedName>
</protein>